<evidence type="ECO:0000313" key="3">
    <source>
        <dbReference type="Proteomes" id="UP000013042"/>
    </source>
</evidence>
<organism evidence="2 3">
    <name type="scientific">Thauera aminoaromatica S2</name>
    <dbReference type="NCBI Taxonomy" id="1234381"/>
    <lineage>
        <taxon>Bacteria</taxon>
        <taxon>Pseudomonadati</taxon>
        <taxon>Pseudomonadota</taxon>
        <taxon>Betaproteobacteria</taxon>
        <taxon>Rhodocyclales</taxon>
        <taxon>Zoogloeaceae</taxon>
        <taxon>Thauera</taxon>
    </lineage>
</organism>
<dbReference type="AlphaFoldDB" id="N6XUX1"/>
<reference evidence="2 3" key="1">
    <citation type="submission" date="2012-09" db="EMBL/GenBank/DDBJ databases">
        <title>Draft Genome Sequences of 6 Strains from Genus Thauera.</title>
        <authorList>
            <person name="Liu B."/>
            <person name="Shapleigh J.P."/>
            <person name="Frostegard A.H."/>
        </authorList>
    </citation>
    <scope>NUCLEOTIDE SEQUENCE [LARGE SCALE GENOMIC DNA]</scope>
    <source>
        <strain evidence="2 3">S2</strain>
    </source>
</reference>
<accession>N6XUX1</accession>
<feature type="coiled-coil region" evidence="1">
    <location>
        <begin position="23"/>
        <end position="50"/>
    </location>
</feature>
<dbReference type="EMBL" id="AMXD01000052">
    <property type="protein sequence ID" value="ENO85541.1"/>
    <property type="molecule type" value="Genomic_DNA"/>
</dbReference>
<proteinExistence type="predicted"/>
<comment type="caution">
    <text evidence="2">The sequence shown here is derived from an EMBL/GenBank/DDBJ whole genome shotgun (WGS) entry which is preliminary data.</text>
</comment>
<evidence type="ECO:0000313" key="2">
    <source>
        <dbReference type="EMBL" id="ENO85541.1"/>
    </source>
</evidence>
<dbReference type="Gene3D" id="1.10.287.1490">
    <property type="match status" value="1"/>
</dbReference>
<evidence type="ECO:0000256" key="1">
    <source>
        <dbReference type="SAM" id="Coils"/>
    </source>
</evidence>
<gene>
    <name evidence="2" type="ORF">C665_10032</name>
</gene>
<keyword evidence="1" id="KW-0175">Coiled coil</keyword>
<sequence>MALAAETTITESAAAVLAHQAQVAALDTEIETLTAAIAEQNGKAAALRQALPNVSVLDERMDDLLADVAIGKATDEAVTQLEAERRDARETVERIRPELDRFARTVAALERKAEDARVRVRQLKEDKPALMRRFLMDEAQDECRRYIDDGLRAARSYKRLRALDALLEQAGSNYPLCASRETMVLPGFNLAASEEAPCHPVLKGIVFKVDGRFDGGTVLQRAAEERAALRERYGVEF</sequence>
<protein>
    <submittedName>
        <fullName evidence="2">Uncharacterized protein</fullName>
    </submittedName>
</protein>
<name>N6XUX1_THASP</name>
<dbReference type="Proteomes" id="UP000013042">
    <property type="component" value="Unassembled WGS sequence"/>
</dbReference>
<feature type="coiled-coil region" evidence="1">
    <location>
        <begin position="99"/>
        <end position="133"/>
    </location>
</feature>